<proteinExistence type="inferred from homology"/>
<feature type="transmembrane region" description="Helical" evidence="6">
    <location>
        <begin position="6"/>
        <end position="24"/>
    </location>
</feature>
<feature type="transmembrane region" description="Helical" evidence="6">
    <location>
        <begin position="225"/>
        <end position="246"/>
    </location>
</feature>
<feature type="transmembrane region" description="Helical" evidence="6">
    <location>
        <begin position="93"/>
        <end position="118"/>
    </location>
</feature>
<dbReference type="InterPro" id="IPR005226">
    <property type="entry name" value="UPF0014_fam"/>
</dbReference>
<feature type="transmembrane region" description="Helical" evidence="6">
    <location>
        <begin position="130"/>
        <end position="148"/>
    </location>
</feature>
<keyword evidence="3 6" id="KW-0812">Transmembrane</keyword>
<gene>
    <name evidence="7" type="ORF">ACFOEV_21365</name>
</gene>
<accession>A0ABV7LVK3</accession>
<keyword evidence="4 6" id="KW-1133">Transmembrane helix</keyword>
<dbReference type="PANTHER" id="PTHR30028">
    <property type="entry name" value="UPF0014 INNER MEMBRANE PROTEIN YBBM-RELATED"/>
    <property type="match status" value="1"/>
</dbReference>
<comment type="caution">
    <text evidence="7">The sequence shown here is derived from an EMBL/GenBank/DDBJ whole genome shotgun (WGS) entry which is preliminary data.</text>
</comment>
<dbReference type="EMBL" id="JBHRUG010000048">
    <property type="protein sequence ID" value="MFC3286156.1"/>
    <property type="molecule type" value="Genomic_DNA"/>
</dbReference>
<feature type="transmembrane region" description="Helical" evidence="6">
    <location>
        <begin position="36"/>
        <end position="57"/>
    </location>
</feature>
<keyword evidence="5 6" id="KW-0472">Membrane</keyword>
<protein>
    <submittedName>
        <fullName evidence="7">ABC transporter permease</fullName>
    </submittedName>
</protein>
<dbReference type="PROSITE" id="PS51257">
    <property type="entry name" value="PROKAR_LIPOPROTEIN"/>
    <property type="match status" value="1"/>
</dbReference>
<sequence>MKVIDLAWWQLGLTALMVVALAGCTHLARLEVGRSLLIAATRTVLQLALIGLVLEALFAASRLHWVALMALAMLLIAGREVMARQKRRLLGGWAFGIGTLSMFLSSFTVTVLTLTAIIGPDPWYTPQYAIPLLGMMLGNTMNGVALSLDRLTDTVWQQRAVIDNRLMLGQSWREAVGDIRREAMRSGMIPTINAMAAAGVVSLPGMMTGQILAGSPPSVAVKYQILVMFTITVGTGFGTLAAVAAGSRRMFDERERLRLDRLSLPQGRGT</sequence>
<evidence type="ECO:0000256" key="2">
    <source>
        <dbReference type="ARBA" id="ARBA00005268"/>
    </source>
</evidence>
<evidence type="ECO:0000256" key="4">
    <source>
        <dbReference type="ARBA" id="ARBA00022989"/>
    </source>
</evidence>
<name>A0ABV7LVK3_9GAMM</name>
<feature type="transmembrane region" description="Helical" evidence="6">
    <location>
        <begin position="191"/>
        <end position="213"/>
    </location>
</feature>
<evidence type="ECO:0000313" key="8">
    <source>
        <dbReference type="Proteomes" id="UP001595579"/>
    </source>
</evidence>
<evidence type="ECO:0000313" key="7">
    <source>
        <dbReference type="EMBL" id="MFC3286156.1"/>
    </source>
</evidence>
<reference evidence="8" key="1">
    <citation type="journal article" date="2019" name="Int. J. Syst. Evol. Microbiol.">
        <title>The Global Catalogue of Microorganisms (GCM) 10K type strain sequencing project: providing services to taxonomists for standard genome sequencing and annotation.</title>
        <authorList>
            <consortium name="The Broad Institute Genomics Platform"/>
            <consortium name="The Broad Institute Genome Sequencing Center for Infectious Disease"/>
            <person name="Wu L."/>
            <person name="Ma J."/>
        </authorList>
    </citation>
    <scope>NUCLEOTIDE SEQUENCE [LARGE SCALE GENOMIC DNA]</scope>
    <source>
        <strain evidence="8">CECT 7698</strain>
    </source>
</reference>
<comment type="similarity">
    <text evidence="2">Belongs to the UPF0014 family.</text>
</comment>
<evidence type="ECO:0000256" key="3">
    <source>
        <dbReference type="ARBA" id="ARBA00022692"/>
    </source>
</evidence>
<evidence type="ECO:0000256" key="6">
    <source>
        <dbReference type="SAM" id="Phobius"/>
    </source>
</evidence>
<comment type="subcellular location">
    <subcellularLocation>
        <location evidence="1">Membrane</location>
        <topology evidence="1">Multi-pass membrane protein</topology>
    </subcellularLocation>
</comment>
<organism evidence="7 8">
    <name type="scientific">Litchfieldella rifensis</name>
    <dbReference type="NCBI Taxonomy" id="762643"/>
    <lineage>
        <taxon>Bacteria</taxon>
        <taxon>Pseudomonadati</taxon>
        <taxon>Pseudomonadota</taxon>
        <taxon>Gammaproteobacteria</taxon>
        <taxon>Oceanospirillales</taxon>
        <taxon>Halomonadaceae</taxon>
        <taxon>Litchfieldella</taxon>
    </lineage>
</organism>
<evidence type="ECO:0000256" key="5">
    <source>
        <dbReference type="ARBA" id="ARBA00023136"/>
    </source>
</evidence>
<dbReference type="RefSeq" id="WP_386776938.1">
    <property type="nucleotide sequence ID" value="NZ_JBHRUG010000048.1"/>
</dbReference>
<dbReference type="Proteomes" id="UP001595579">
    <property type="component" value="Unassembled WGS sequence"/>
</dbReference>
<dbReference type="PANTHER" id="PTHR30028:SF0">
    <property type="entry name" value="PROTEIN ALUMINUM SENSITIVE 3"/>
    <property type="match status" value="1"/>
</dbReference>
<evidence type="ECO:0000256" key="1">
    <source>
        <dbReference type="ARBA" id="ARBA00004141"/>
    </source>
</evidence>
<keyword evidence="8" id="KW-1185">Reference proteome</keyword>
<dbReference type="Pfam" id="PF03649">
    <property type="entry name" value="UPF0014"/>
    <property type="match status" value="1"/>
</dbReference>